<dbReference type="Proteomes" id="UP001208570">
    <property type="component" value="Unassembled WGS sequence"/>
</dbReference>
<feature type="repeat" description="WD" evidence="4">
    <location>
        <begin position="319"/>
        <end position="352"/>
    </location>
</feature>
<feature type="repeat" description="WD" evidence="4">
    <location>
        <begin position="166"/>
        <end position="201"/>
    </location>
</feature>
<keyword evidence="3" id="KW-0833">Ubl conjugation pathway</keyword>
<dbReference type="Pfam" id="PF00400">
    <property type="entry name" value="WD40"/>
    <property type="match status" value="4"/>
</dbReference>
<dbReference type="PROSITE" id="PS50294">
    <property type="entry name" value="WD_REPEATS_REGION"/>
    <property type="match status" value="2"/>
</dbReference>
<name>A0AAD9K3A3_9ANNE</name>
<evidence type="ECO:0000256" key="3">
    <source>
        <dbReference type="ARBA" id="ARBA00022786"/>
    </source>
</evidence>
<organism evidence="6 7">
    <name type="scientific">Paralvinella palmiformis</name>
    <dbReference type="NCBI Taxonomy" id="53620"/>
    <lineage>
        <taxon>Eukaryota</taxon>
        <taxon>Metazoa</taxon>
        <taxon>Spiralia</taxon>
        <taxon>Lophotrochozoa</taxon>
        <taxon>Annelida</taxon>
        <taxon>Polychaeta</taxon>
        <taxon>Sedentaria</taxon>
        <taxon>Canalipalpata</taxon>
        <taxon>Terebellida</taxon>
        <taxon>Terebelliformia</taxon>
        <taxon>Alvinellidae</taxon>
        <taxon>Paralvinella</taxon>
    </lineage>
</organism>
<gene>
    <name evidence="6" type="ORF">LSH36_71g05098</name>
</gene>
<dbReference type="PROSITE" id="PS50082">
    <property type="entry name" value="WD_REPEATS_2"/>
    <property type="match status" value="3"/>
</dbReference>
<feature type="repeat" description="WD" evidence="4">
    <location>
        <begin position="264"/>
        <end position="305"/>
    </location>
</feature>
<dbReference type="EMBL" id="JAODUP010000071">
    <property type="protein sequence ID" value="KAK2163979.1"/>
    <property type="molecule type" value="Genomic_DNA"/>
</dbReference>
<dbReference type="PRINTS" id="PR00320">
    <property type="entry name" value="GPROTEINBRPT"/>
</dbReference>
<reference evidence="6" key="1">
    <citation type="journal article" date="2023" name="Mol. Biol. Evol.">
        <title>Third-Generation Sequencing Reveals the Adaptive Role of the Epigenome in Three Deep-Sea Polychaetes.</title>
        <authorList>
            <person name="Perez M."/>
            <person name="Aroh O."/>
            <person name="Sun Y."/>
            <person name="Lan Y."/>
            <person name="Juniper S.K."/>
            <person name="Young C.R."/>
            <person name="Angers B."/>
            <person name="Qian P.Y."/>
        </authorList>
    </citation>
    <scope>NUCLEOTIDE SEQUENCE</scope>
    <source>
        <strain evidence="6">P08H-3</strain>
    </source>
</reference>
<dbReference type="InterPro" id="IPR001680">
    <property type="entry name" value="WD40_rpt"/>
</dbReference>
<evidence type="ECO:0000259" key="5">
    <source>
        <dbReference type="PROSITE" id="PS50225"/>
    </source>
</evidence>
<comment type="caution">
    <text evidence="6">The sequence shown here is derived from an EMBL/GenBank/DDBJ whole genome shotgun (WGS) entry which is preliminary data.</text>
</comment>
<proteinExistence type="predicted"/>
<keyword evidence="1 4" id="KW-0853">WD repeat</keyword>
<accession>A0AAD9K3A3</accession>
<evidence type="ECO:0000313" key="6">
    <source>
        <dbReference type="EMBL" id="KAK2163979.1"/>
    </source>
</evidence>
<dbReference type="AlphaFoldDB" id="A0AAD9K3A3"/>
<dbReference type="Gene3D" id="2.130.10.10">
    <property type="entry name" value="YVTN repeat-like/Quinoprotein amine dehydrogenase"/>
    <property type="match status" value="2"/>
</dbReference>
<feature type="domain" description="SOCS box" evidence="5">
    <location>
        <begin position="396"/>
        <end position="436"/>
    </location>
</feature>
<sequence length="467" mass="52088">MGDLEEQNERVVPRPLPDGVNQDEITQLHVTETLYNAGARADNTTWCPCAWSSDCMYLAHSSGRTGSEVVLVPWNRYKCCLVSTDAYTSDGHVLQLKERRFNAGEMICSLTFGSSVAETRPGSTQLDWSRYKYRQMQGLIIAAGTRSGQIRVWSIDEGADINPMILMDHQKLVSDLKFAPDGSLRLLSGSYDGSLKVWNLKDDGNMFPTLRGKDIDGNQYRKFYSISWSPNCKLVCGVGTASGVFVWNLETRKGSKFRFDGQEVRGHLHDVLSCDFSPDGALLVTSSRDTKILVWNPYTGDALRQLLHLHPPPTIAFAGGASNSYVRGVSFSHDGRHVASICDDGYLRVWDVFQADIPEALASIPEGLCCSYSPHGATLLVGSGDKKVHVLQAPMRVSTLRHYCRVALCRVFEHGNLTLLGIQPSLLHYLEYVDFDSEAIPPLKERMHHFKPLRQTYSEKPLNNGHM</sequence>
<evidence type="ECO:0000256" key="2">
    <source>
        <dbReference type="ARBA" id="ARBA00022737"/>
    </source>
</evidence>
<dbReference type="InterPro" id="IPR036322">
    <property type="entry name" value="WD40_repeat_dom_sf"/>
</dbReference>
<dbReference type="SUPFAM" id="SSF50978">
    <property type="entry name" value="WD40 repeat-like"/>
    <property type="match status" value="1"/>
</dbReference>
<evidence type="ECO:0000313" key="7">
    <source>
        <dbReference type="Proteomes" id="UP001208570"/>
    </source>
</evidence>
<keyword evidence="2" id="KW-0677">Repeat</keyword>
<dbReference type="InterPro" id="IPR001496">
    <property type="entry name" value="SOCS_box"/>
</dbReference>
<dbReference type="PANTHER" id="PTHR15622:SF2">
    <property type="entry name" value="U4_U6 SMALL NUCLEAR RIBONUCLEOPROTEIN PRP4"/>
    <property type="match status" value="1"/>
</dbReference>
<evidence type="ECO:0000256" key="1">
    <source>
        <dbReference type="ARBA" id="ARBA00022574"/>
    </source>
</evidence>
<dbReference type="SMART" id="SM00320">
    <property type="entry name" value="WD40"/>
    <property type="match status" value="6"/>
</dbReference>
<keyword evidence="7" id="KW-1185">Reference proteome</keyword>
<dbReference type="InterPro" id="IPR015943">
    <property type="entry name" value="WD40/YVTN_repeat-like_dom_sf"/>
</dbReference>
<evidence type="ECO:0000256" key="4">
    <source>
        <dbReference type="PROSITE-ProRule" id="PRU00221"/>
    </source>
</evidence>
<protein>
    <recommendedName>
        <fullName evidence="5">SOCS box domain-containing protein</fullName>
    </recommendedName>
</protein>
<dbReference type="PROSITE" id="PS00678">
    <property type="entry name" value="WD_REPEATS_1"/>
    <property type="match status" value="2"/>
</dbReference>
<dbReference type="PROSITE" id="PS50225">
    <property type="entry name" value="SOCS"/>
    <property type="match status" value="1"/>
</dbReference>
<dbReference type="GO" id="GO:0000209">
    <property type="term" value="P:protein polyubiquitination"/>
    <property type="evidence" value="ECO:0007669"/>
    <property type="project" value="TreeGrafter"/>
</dbReference>
<dbReference type="PANTHER" id="PTHR15622">
    <property type="entry name" value="WD40 REPEAT PROTEIN"/>
    <property type="match status" value="1"/>
</dbReference>
<dbReference type="InterPro" id="IPR019775">
    <property type="entry name" value="WD40_repeat_CS"/>
</dbReference>
<dbReference type="InterPro" id="IPR051983">
    <property type="entry name" value="WSB_SOCS-box_domain"/>
</dbReference>
<dbReference type="InterPro" id="IPR020472">
    <property type="entry name" value="WD40_PAC1"/>
</dbReference>